<name>A0ABW3KUY9_9BACI</name>
<accession>A0ABW3KUY9</accession>
<evidence type="ECO:0000259" key="4">
    <source>
        <dbReference type="Pfam" id="PF11611"/>
    </source>
</evidence>
<dbReference type="InterPro" id="IPR029050">
    <property type="entry name" value="Immunoprotect_excell_Ig-like"/>
</dbReference>
<evidence type="ECO:0000256" key="2">
    <source>
        <dbReference type="SAM" id="MobiDB-lite"/>
    </source>
</evidence>
<organism evidence="5 6">
    <name type="scientific">Thalassobacillus hwangdonensis</name>
    <dbReference type="NCBI Taxonomy" id="546108"/>
    <lineage>
        <taxon>Bacteria</taxon>
        <taxon>Bacillati</taxon>
        <taxon>Bacillota</taxon>
        <taxon>Bacilli</taxon>
        <taxon>Bacillales</taxon>
        <taxon>Bacillaceae</taxon>
        <taxon>Thalassobacillus</taxon>
    </lineage>
</organism>
<feature type="chain" id="PRO_5045654446" evidence="3">
    <location>
        <begin position="19"/>
        <end position="188"/>
    </location>
</feature>
<dbReference type="EMBL" id="JBHTKL010000001">
    <property type="protein sequence ID" value="MFD1017675.1"/>
    <property type="molecule type" value="Genomic_DNA"/>
</dbReference>
<evidence type="ECO:0000313" key="5">
    <source>
        <dbReference type="EMBL" id="MFD1017675.1"/>
    </source>
</evidence>
<dbReference type="PROSITE" id="PS51257">
    <property type="entry name" value="PROKAR_LIPOPROTEIN"/>
    <property type="match status" value="1"/>
</dbReference>
<sequence length="188" mass="21232">MKKIIRFTLFMIISLLVAGCNSNEDAQSNANSEEEVSQSSEDYSEESELKVEKTNLNMGETAELSTTVGDFSLTLEDAEEKTEIDGQQSQLDIFVLTEWKVENISEEPIEVNDAIGGLHLYNEMRGSGTWWILLENDEEWKGELQPGESATGELKFEIEDTEEYSAGMEYASADSELKEVMWNFTIED</sequence>
<dbReference type="Pfam" id="PF11611">
    <property type="entry name" value="DUF4352"/>
    <property type="match status" value="1"/>
</dbReference>
<keyword evidence="1 3" id="KW-0732">Signal</keyword>
<evidence type="ECO:0000256" key="1">
    <source>
        <dbReference type="ARBA" id="ARBA00022729"/>
    </source>
</evidence>
<dbReference type="Gene3D" id="2.60.40.1240">
    <property type="match status" value="1"/>
</dbReference>
<proteinExistence type="predicted"/>
<feature type="signal peptide" evidence="3">
    <location>
        <begin position="1"/>
        <end position="18"/>
    </location>
</feature>
<feature type="domain" description="DUF4352" evidence="4">
    <location>
        <begin position="65"/>
        <end position="163"/>
    </location>
</feature>
<gene>
    <name evidence="5" type="ORF">ACFQ2J_00575</name>
</gene>
<protein>
    <submittedName>
        <fullName evidence="5">DUF4352 domain-containing protein</fullName>
    </submittedName>
</protein>
<keyword evidence="6" id="KW-1185">Reference proteome</keyword>
<comment type="caution">
    <text evidence="5">The sequence shown here is derived from an EMBL/GenBank/DDBJ whole genome shotgun (WGS) entry which is preliminary data.</text>
</comment>
<evidence type="ECO:0000256" key="3">
    <source>
        <dbReference type="SAM" id="SignalP"/>
    </source>
</evidence>
<dbReference type="InterPro" id="IPR029051">
    <property type="entry name" value="DUF4352"/>
</dbReference>
<dbReference type="RefSeq" id="WP_386055603.1">
    <property type="nucleotide sequence ID" value="NZ_JBHTKL010000001.1"/>
</dbReference>
<dbReference type="Proteomes" id="UP001596990">
    <property type="component" value="Unassembled WGS sequence"/>
</dbReference>
<feature type="compositionally biased region" description="Acidic residues" evidence="2">
    <location>
        <begin position="32"/>
        <end position="46"/>
    </location>
</feature>
<evidence type="ECO:0000313" key="6">
    <source>
        <dbReference type="Proteomes" id="UP001596990"/>
    </source>
</evidence>
<feature type="region of interest" description="Disordered" evidence="2">
    <location>
        <begin position="24"/>
        <end position="48"/>
    </location>
</feature>
<reference evidence="6" key="1">
    <citation type="journal article" date="2019" name="Int. J. Syst. Evol. Microbiol.">
        <title>The Global Catalogue of Microorganisms (GCM) 10K type strain sequencing project: providing services to taxonomists for standard genome sequencing and annotation.</title>
        <authorList>
            <consortium name="The Broad Institute Genomics Platform"/>
            <consortium name="The Broad Institute Genome Sequencing Center for Infectious Disease"/>
            <person name="Wu L."/>
            <person name="Ma J."/>
        </authorList>
    </citation>
    <scope>NUCLEOTIDE SEQUENCE [LARGE SCALE GENOMIC DNA]</scope>
    <source>
        <strain evidence="6">CCUG 56607</strain>
    </source>
</reference>